<organism evidence="1">
    <name type="scientific">marine sediment metagenome</name>
    <dbReference type="NCBI Taxonomy" id="412755"/>
    <lineage>
        <taxon>unclassified sequences</taxon>
        <taxon>metagenomes</taxon>
        <taxon>ecological metagenomes</taxon>
    </lineage>
</organism>
<gene>
    <name evidence="1" type="ORF">S03H2_09752</name>
</gene>
<comment type="caution">
    <text evidence="1">The sequence shown here is derived from an EMBL/GenBank/DDBJ whole genome shotgun (WGS) entry which is preliminary data.</text>
</comment>
<evidence type="ECO:0000313" key="1">
    <source>
        <dbReference type="EMBL" id="GAH26319.1"/>
    </source>
</evidence>
<accession>X1FA88</accession>
<proteinExistence type="predicted"/>
<dbReference type="EMBL" id="BARU01005073">
    <property type="protein sequence ID" value="GAH26319.1"/>
    <property type="molecule type" value="Genomic_DNA"/>
</dbReference>
<protein>
    <submittedName>
        <fullName evidence="1">Uncharacterized protein</fullName>
    </submittedName>
</protein>
<sequence>MSLIESVEKRIERLEFWQKIELIMLSSLIGEKAIQIIASVIS</sequence>
<reference evidence="1" key="1">
    <citation type="journal article" date="2014" name="Front. Microbiol.">
        <title>High frequency of phylogenetically diverse reductive dehalogenase-homologous genes in deep subseafloor sedimentary metagenomes.</title>
        <authorList>
            <person name="Kawai M."/>
            <person name="Futagami T."/>
            <person name="Toyoda A."/>
            <person name="Takaki Y."/>
            <person name="Nishi S."/>
            <person name="Hori S."/>
            <person name="Arai W."/>
            <person name="Tsubouchi T."/>
            <person name="Morono Y."/>
            <person name="Uchiyama I."/>
            <person name="Ito T."/>
            <person name="Fujiyama A."/>
            <person name="Inagaki F."/>
            <person name="Takami H."/>
        </authorList>
    </citation>
    <scope>NUCLEOTIDE SEQUENCE</scope>
    <source>
        <strain evidence="1">Expedition CK06-06</strain>
    </source>
</reference>
<name>X1FA88_9ZZZZ</name>
<dbReference type="AlphaFoldDB" id="X1FA88"/>